<dbReference type="AlphaFoldDB" id="A0A3P6PS23"/>
<gene>
    <name evidence="2" type="ORF">DILT_LOCUS1085</name>
</gene>
<dbReference type="Proteomes" id="UP000281553">
    <property type="component" value="Unassembled WGS sequence"/>
</dbReference>
<proteinExistence type="predicted"/>
<dbReference type="PANTHER" id="PTHR47027:SF26">
    <property type="entry name" value="REVERSE TRANSCRIPTASE DOMAIN-CONTAINING PROTEIN"/>
    <property type="match status" value="1"/>
</dbReference>
<dbReference type="InterPro" id="IPR000477">
    <property type="entry name" value="RT_dom"/>
</dbReference>
<dbReference type="OrthoDB" id="425014at2759"/>
<evidence type="ECO:0000313" key="3">
    <source>
        <dbReference type="Proteomes" id="UP000281553"/>
    </source>
</evidence>
<feature type="domain" description="Reverse transcriptase" evidence="1">
    <location>
        <begin position="1"/>
        <end position="91"/>
    </location>
</feature>
<reference evidence="2 3" key="1">
    <citation type="submission" date="2018-11" db="EMBL/GenBank/DDBJ databases">
        <authorList>
            <consortium name="Pathogen Informatics"/>
        </authorList>
    </citation>
    <scope>NUCLEOTIDE SEQUENCE [LARGE SCALE GENOMIC DNA]</scope>
</reference>
<dbReference type="EMBL" id="UYRU01006329">
    <property type="protein sequence ID" value="VDK39922.1"/>
    <property type="molecule type" value="Genomic_DNA"/>
</dbReference>
<evidence type="ECO:0000259" key="1">
    <source>
        <dbReference type="PROSITE" id="PS50878"/>
    </source>
</evidence>
<keyword evidence="3" id="KW-1185">Reference proteome</keyword>
<protein>
    <recommendedName>
        <fullName evidence="1">Reverse transcriptase domain-containing protein</fullName>
    </recommendedName>
</protein>
<dbReference type="PANTHER" id="PTHR47027">
    <property type="entry name" value="REVERSE TRANSCRIPTASE DOMAIN-CONTAINING PROTEIN"/>
    <property type="match status" value="1"/>
</dbReference>
<sequence>MFAPTRVLTTTVNDLLIADDCSLNTTTEADMQSSKDLFTTGCRNFGLKINTEKTVTVHQPPPGADYGAPHINVNGAHVKNVDNLTFLGSTLSRNIEVARRIFKASQAFGRLQVCVRNRHGL</sequence>
<organism evidence="2 3">
    <name type="scientific">Dibothriocephalus latus</name>
    <name type="common">Fish tapeworm</name>
    <name type="synonym">Diphyllobothrium latum</name>
    <dbReference type="NCBI Taxonomy" id="60516"/>
    <lineage>
        <taxon>Eukaryota</taxon>
        <taxon>Metazoa</taxon>
        <taxon>Spiralia</taxon>
        <taxon>Lophotrochozoa</taxon>
        <taxon>Platyhelminthes</taxon>
        <taxon>Cestoda</taxon>
        <taxon>Eucestoda</taxon>
        <taxon>Diphyllobothriidea</taxon>
        <taxon>Diphyllobothriidae</taxon>
        <taxon>Dibothriocephalus</taxon>
    </lineage>
</organism>
<name>A0A3P6PS23_DIBLA</name>
<accession>A0A3P6PS23</accession>
<evidence type="ECO:0000313" key="2">
    <source>
        <dbReference type="EMBL" id="VDK39922.1"/>
    </source>
</evidence>
<dbReference type="PROSITE" id="PS50878">
    <property type="entry name" value="RT_POL"/>
    <property type="match status" value="1"/>
</dbReference>